<evidence type="ECO:0000256" key="1">
    <source>
        <dbReference type="SAM" id="MobiDB-lite"/>
    </source>
</evidence>
<dbReference type="Proteomes" id="UP000238095">
    <property type="component" value="Plasmid PP1"/>
</dbReference>
<proteinExistence type="predicted"/>
<dbReference type="EMBL" id="LT963410">
    <property type="protein sequence ID" value="SOS42660.1"/>
    <property type="molecule type" value="Genomic_DNA"/>
</dbReference>
<reference evidence="2 3" key="1">
    <citation type="submission" date="2017-11" db="EMBL/GenBank/DDBJ databases">
        <authorList>
            <person name="Han C.G."/>
        </authorList>
    </citation>
    <scope>NUCLEOTIDE SEQUENCE [LARGE SCALE GENOMIC DNA]</scope>
    <source>
        <strain evidence="2">CFBP3840</strain>
        <plasmid evidence="3">Plasmid pp1</plasmid>
    </source>
</reference>
<keyword evidence="2" id="KW-0614">Plasmid</keyword>
<gene>
    <name evidence="2" type="ORF">CFBP3840_P100002</name>
</gene>
<accession>A0A2K4X321</accession>
<protein>
    <recommendedName>
        <fullName evidence="4">Phosphoadenosine phosphosulphate reductase domain-containing protein</fullName>
    </recommendedName>
</protein>
<name>A0A2K4X321_PSESX</name>
<evidence type="ECO:0008006" key="4">
    <source>
        <dbReference type="Google" id="ProtNLM"/>
    </source>
</evidence>
<dbReference type="AlphaFoldDB" id="A0A2K4X321"/>
<evidence type="ECO:0000313" key="2">
    <source>
        <dbReference type="EMBL" id="SOS42660.1"/>
    </source>
</evidence>
<evidence type="ECO:0000313" key="3">
    <source>
        <dbReference type="Proteomes" id="UP000238095"/>
    </source>
</evidence>
<dbReference type="InterPro" id="IPR014729">
    <property type="entry name" value="Rossmann-like_a/b/a_fold"/>
</dbReference>
<sequence>MKNPRIVCQFSSGAASAVATKLALAQYGETHDVQIINAFLANEHKDNRRFLADCQDWFGQEIVQLRDEKYGADIIQVFRRERYMKGLRGAPCTKLLKRRLLDTWKNPGDVMVFGYTAEEADRLEDFRERNPDRPVVAPLIEMGLGKEDCKAMILRAGIALPAMYLKGYDNANCIGCVKGGEGYFRAIREDFPVEFEEICKVQDELGPGSYLHRNRKTNERFSLRELGDGPVRRNEALPACSFFCEIAEQVFVPKERPPPDTQDLITLKACRIFERKTRCSQSEKKMRHYDDHRKSVRKK</sequence>
<geneLocation type="plasmid" evidence="2">
    <name>PP1</name>
</geneLocation>
<organism evidence="2 3">
    <name type="scientific">Pseudomonas syringae</name>
    <dbReference type="NCBI Taxonomy" id="317"/>
    <lineage>
        <taxon>Bacteria</taxon>
        <taxon>Pseudomonadati</taxon>
        <taxon>Pseudomonadota</taxon>
        <taxon>Gammaproteobacteria</taxon>
        <taxon>Pseudomonadales</taxon>
        <taxon>Pseudomonadaceae</taxon>
        <taxon>Pseudomonas</taxon>
    </lineage>
</organism>
<feature type="region of interest" description="Disordered" evidence="1">
    <location>
        <begin position="280"/>
        <end position="299"/>
    </location>
</feature>
<feature type="compositionally biased region" description="Basic and acidic residues" evidence="1">
    <location>
        <begin position="280"/>
        <end position="293"/>
    </location>
</feature>
<dbReference type="SUPFAM" id="SSF52402">
    <property type="entry name" value="Adenine nucleotide alpha hydrolases-like"/>
    <property type="match status" value="1"/>
</dbReference>
<dbReference type="Gene3D" id="3.40.50.620">
    <property type="entry name" value="HUPs"/>
    <property type="match status" value="1"/>
</dbReference>